<feature type="transmembrane region" description="Helical" evidence="1">
    <location>
        <begin position="12"/>
        <end position="29"/>
    </location>
</feature>
<reference evidence="2 3" key="1">
    <citation type="submission" date="2006-08" db="EMBL/GenBank/DDBJ databases">
        <title>Complete sequence of Maricaulis maris MCS10.</title>
        <authorList>
            <consortium name="US DOE Joint Genome Institute"/>
            <person name="Copeland A."/>
            <person name="Lucas S."/>
            <person name="Lapidus A."/>
            <person name="Barry K."/>
            <person name="Detter J.C."/>
            <person name="Glavina del Rio T."/>
            <person name="Hammon N."/>
            <person name="Israni S."/>
            <person name="Dalin E."/>
            <person name="Tice H."/>
            <person name="Pitluck S."/>
            <person name="Saunders E."/>
            <person name="Brettin T."/>
            <person name="Bruce D."/>
            <person name="Han C."/>
            <person name="Tapia R."/>
            <person name="Gilna P."/>
            <person name="Schmutz J."/>
            <person name="Larimer F."/>
            <person name="Land M."/>
            <person name="Hauser L."/>
            <person name="Kyrpides N."/>
            <person name="Mikhailova N."/>
            <person name="Viollier P."/>
            <person name="Stephens C."/>
            <person name="Richardson P."/>
        </authorList>
    </citation>
    <scope>NUCLEOTIDE SEQUENCE [LARGE SCALE GENOMIC DNA]</scope>
    <source>
        <strain evidence="2 3">MCS10</strain>
    </source>
</reference>
<dbReference type="HOGENOM" id="CLU_1459678_0_0_5"/>
<keyword evidence="3" id="KW-1185">Reference proteome</keyword>
<keyword evidence="1" id="KW-0812">Transmembrane</keyword>
<feature type="transmembrane region" description="Helical" evidence="1">
    <location>
        <begin position="41"/>
        <end position="63"/>
    </location>
</feature>
<keyword evidence="1" id="KW-0472">Membrane</keyword>
<name>Q0AQG5_MARMM</name>
<accession>Q0AQG5</accession>
<dbReference type="AlphaFoldDB" id="Q0AQG5"/>
<sequence length="185" mass="20237">MNGFLGAGEVLSYVAGYVLGFALVAAIHWRHRARRRLRHPGFAFVEAIPTPMLLGILLLFITLHNVVTGPTGLAAQEGREVELVTVGLGIFVACALLYLTRSEIRWSDDTLAARRWPGADIQLAWNDIRQAGISEIFLRVWVTDAQGRTLVIGKATRPSSLADEMAAHLGDRFIGIRKPQAAPAE</sequence>
<evidence type="ECO:0000313" key="3">
    <source>
        <dbReference type="Proteomes" id="UP000001964"/>
    </source>
</evidence>
<dbReference type="KEGG" id="mmr:Mmar10_1179"/>
<evidence type="ECO:0000256" key="1">
    <source>
        <dbReference type="SAM" id="Phobius"/>
    </source>
</evidence>
<dbReference type="EMBL" id="CP000449">
    <property type="protein sequence ID" value="ABI65472.1"/>
    <property type="molecule type" value="Genomic_DNA"/>
</dbReference>
<evidence type="ECO:0000313" key="2">
    <source>
        <dbReference type="EMBL" id="ABI65472.1"/>
    </source>
</evidence>
<dbReference type="Proteomes" id="UP000001964">
    <property type="component" value="Chromosome"/>
</dbReference>
<gene>
    <name evidence="2" type="ordered locus">Mmar10_1179</name>
</gene>
<feature type="transmembrane region" description="Helical" evidence="1">
    <location>
        <begin position="83"/>
        <end position="100"/>
    </location>
</feature>
<keyword evidence="1" id="KW-1133">Transmembrane helix</keyword>
<proteinExistence type="predicted"/>
<protein>
    <submittedName>
        <fullName evidence="2">Uncharacterized protein</fullName>
    </submittedName>
</protein>
<organism evidence="2 3">
    <name type="scientific">Maricaulis maris (strain MCS10)</name>
    <name type="common">Caulobacter maris</name>
    <dbReference type="NCBI Taxonomy" id="394221"/>
    <lineage>
        <taxon>Bacteria</taxon>
        <taxon>Pseudomonadati</taxon>
        <taxon>Pseudomonadota</taxon>
        <taxon>Alphaproteobacteria</taxon>
        <taxon>Maricaulales</taxon>
        <taxon>Maricaulaceae</taxon>
        <taxon>Maricaulis</taxon>
    </lineage>
</organism>